<dbReference type="InterPro" id="IPR010985">
    <property type="entry name" value="Ribbon_hlx_hlx"/>
</dbReference>
<evidence type="ECO:0000256" key="1">
    <source>
        <dbReference type="SAM" id="MobiDB-lite"/>
    </source>
</evidence>
<protein>
    <recommendedName>
        <fullName evidence="4">Toxin-antitoxin system HicB family antitoxin</fullName>
    </recommendedName>
</protein>
<feature type="region of interest" description="Disordered" evidence="1">
    <location>
        <begin position="73"/>
        <end position="110"/>
    </location>
</feature>
<keyword evidence="3" id="KW-1185">Reference proteome</keyword>
<reference evidence="2 3" key="1">
    <citation type="submission" date="2020-08" db="EMBL/GenBank/DDBJ databases">
        <title>Sequencing the genomes of 1000 actinobacteria strains.</title>
        <authorList>
            <person name="Klenk H.-P."/>
        </authorList>
    </citation>
    <scope>NUCLEOTIDE SEQUENCE [LARGE SCALE GENOMIC DNA]</scope>
    <source>
        <strain evidence="2 3">DSM 45362</strain>
    </source>
</reference>
<gene>
    <name evidence="2" type="ORF">F4553_001018</name>
</gene>
<evidence type="ECO:0000313" key="2">
    <source>
        <dbReference type="EMBL" id="MBB5867639.1"/>
    </source>
</evidence>
<dbReference type="SUPFAM" id="SSF47598">
    <property type="entry name" value="Ribbon-helix-helix"/>
    <property type="match status" value="1"/>
</dbReference>
<dbReference type="GO" id="GO:0006355">
    <property type="term" value="P:regulation of DNA-templated transcription"/>
    <property type="evidence" value="ECO:0007669"/>
    <property type="project" value="InterPro"/>
</dbReference>
<dbReference type="RefSeq" id="WP_184832610.1">
    <property type="nucleotide sequence ID" value="NZ_JACHMN010000001.1"/>
</dbReference>
<accession>A0A841BKC9</accession>
<name>A0A841BKC9_9ACTN</name>
<dbReference type="EMBL" id="JACHMN010000001">
    <property type="protein sequence ID" value="MBB5867639.1"/>
    <property type="molecule type" value="Genomic_DNA"/>
</dbReference>
<organism evidence="2 3">
    <name type="scientific">Allocatelliglobosispora scoriae</name>
    <dbReference type="NCBI Taxonomy" id="643052"/>
    <lineage>
        <taxon>Bacteria</taxon>
        <taxon>Bacillati</taxon>
        <taxon>Actinomycetota</taxon>
        <taxon>Actinomycetes</taxon>
        <taxon>Micromonosporales</taxon>
        <taxon>Micromonosporaceae</taxon>
        <taxon>Allocatelliglobosispora</taxon>
    </lineage>
</organism>
<dbReference type="Proteomes" id="UP000587527">
    <property type="component" value="Unassembled WGS sequence"/>
</dbReference>
<dbReference type="Gene3D" id="1.10.1220.10">
    <property type="entry name" value="Met repressor-like"/>
    <property type="match status" value="1"/>
</dbReference>
<dbReference type="InterPro" id="IPR013321">
    <property type="entry name" value="Arc_rbn_hlx_hlx"/>
</dbReference>
<comment type="caution">
    <text evidence="2">The sequence shown here is derived from an EMBL/GenBank/DDBJ whole genome shotgun (WGS) entry which is preliminary data.</text>
</comment>
<dbReference type="AlphaFoldDB" id="A0A841BKC9"/>
<evidence type="ECO:0008006" key="4">
    <source>
        <dbReference type="Google" id="ProtNLM"/>
    </source>
</evidence>
<proteinExistence type="predicted"/>
<sequence length="170" mass="17876">MNLTPYVDNVCRELADAAELGGDEARALAERLTGPLESAFRLALLDALAAAADEITLDLAPGSVELRLRGREPSFLVTPPPSDTSFAGEPGPAAQSSAPVPPETDDGATSRINFRLSDQLKGRIEEAATRDGLSVNAWLVRAATTAVQPPQPASPGAWTGVGNRYNGWVR</sequence>
<evidence type="ECO:0000313" key="3">
    <source>
        <dbReference type="Proteomes" id="UP000587527"/>
    </source>
</evidence>